<evidence type="ECO:0000313" key="3">
    <source>
        <dbReference type="Proteomes" id="UP000035352"/>
    </source>
</evidence>
<feature type="chain" id="PRO_5005183578" description="Secreted protein" evidence="1">
    <location>
        <begin position="23"/>
        <end position="251"/>
    </location>
</feature>
<dbReference type="PATRIC" id="fig|413882.6.peg.3098"/>
<dbReference type="EMBL" id="CP011371">
    <property type="protein sequence ID" value="AKJ29659.1"/>
    <property type="molecule type" value="Genomic_DNA"/>
</dbReference>
<dbReference type="AlphaFoldDB" id="A0A0G3BJM5"/>
<evidence type="ECO:0000256" key="1">
    <source>
        <dbReference type="SAM" id="SignalP"/>
    </source>
</evidence>
<keyword evidence="1" id="KW-0732">Signal</keyword>
<name>A0A0G3BJM5_9BURK</name>
<feature type="signal peptide" evidence="1">
    <location>
        <begin position="1"/>
        <end position="22"/>
    </location>
</feature>
<accession>A0A0G3BJM5</accession>
<evidence type="ECO:0008006" key="4">
    <source>
        <dbReference type="Google" id="ProtNLM"/>
    </source>
</evidence>
<evidence type="ECO:0000313" key="2">
    <source>
        <dbReference type="EMBL" id="AKJ29659.1"/>
    </source>
</evidence>
<keyword evidence="3" id="KW-1185">Reference proteome</keyword>
<dbReference type="Proteomes" id="UP000035352">
    <property type="component" value="Chromosome"/>
</dbReference>
<reference evidence="2 3" key="1">
    <citation type="submission" date="2015-05" db="EMBL/GenBank/DDBJ databases">
        <authorList>
            <person name="Tang B."/>
            <person name="Yu Y."/>
        </authorList>
    </citation>
    <scope>NUCLEOTIDE SEQUENCE [LARGE SCALE GENOMIC DNA]</scope>
    <source>
        <strain evidence="2 3">DSM 7029</strain>
    </source>
</reference>
<dbReference type="OrthoDB" id="6938654at2"/>
<gene>
    <name evidence="2" type="ORF">AAW51_2968</name>
</gene>
<protein>
    <recommendedName>
        <fullName evidence="4">Secreted protein</fullName>
    </recommendedName>
</protein>
<dbReference type="RefSeq" id="WP_157359902.1">
    <property type="nucleotide sequence ID" value="NZ_CP011371.1"/>
</dbReference>
<proteinExistence type="predicted"/>
<sequence length="251" mass="27165">MKRTASLAGALLLLALPLVCHPQQRALKPGEYVTEKGWGHLSLQRSRNGQLNFSLTAVGANAHTCDLDGEIGSRGQTVLVDDSGATDGACVIDFRARGRDVEVRHNNAPSCASHCGARARFEGLYLRPSPSCHPARRDKTRAAFKRLYDAGEYARAAALLQPVIEQCAPLLSWTEAGWLRNDLALAKYRKGDRAGCQAMLAPLAGDAGKTDTELREQWAAEPMLEDTYFGVVRATRTNLGLCQAEGRPAPP</sequence>
<dbReference type="KEGG" id="pbh:AAW51_2968"/>
<organism evidence="2 3">
    <name type="scientific">Caldimonas brevitalea</name>
    <dbReference type="NCBI Taxonomy" id="413882"/>
    <lineage>
        <taxon>Bacteria</taxon>
        <taxon>Pseudomonadati</taxon>
        <taxon>Pseudomonadota</taxon>
        <taxon>Betaproteobacteria</taxon>
        <taxon>Burkholderiales</taxon>
        <taxon>Sphaerotilaceae</taxon>
        <taxon>Caldimonas</taxon>
    </lineage>
</organism>